<dbReference type="PROSITE" id="PS50939">
    <property type="entry name" value="CYTOCHROME_B561"/>
    <property type="match status" value="1"/>
</dbReference>
<feature type="transmembrane region" description="Helical" evidence="7">
    <location>
        <begin position="327"/>
        <end position="345"/>
    </location>
</feature>
<dbReference type="Gene3D" id="2.60.40.1210">
    <property type="entry name" value="Cellobiose dehydrogenase, cytochrome domain"/>
    <property type="match status" value="1"/>
</dbReference>
<evidence type="ECO:0000256" key="3">
    <source>
        <dbReference type="ARBA" id="ARBA00022692"/>
    </source>
</evidence>
<dbReference type="OrthoDB" id="19261at2759"/>
<dbReference type="CDD" id="cd08760">
    <property type="entry name" value="Cyt_b561_FRRS1_like"/>
    <property type="match status" value="1"/>
</dbReference>
<evidence type="ECO:0000256" key="2">
    <source>
        <dbReference type="ARBA" id="ARBA00022448"/>
    </source>
</evidence>
<dbReference type="InterPro" id="IPR006593">
    <property type="entry name" value="Cyt_b561/ferric_Rdtase_TM"/>
</dbReference>
<dbReference type="SMART" id="SM00665">
    <property type="entry name" value="B561"/>
    <property type="match status" value="1"/>
</dbReference>
<comment type="subcellular location">
    <subcellularLocation>
        <location evidence="1">Membrane</location>
    </subcellularLocation>
</comment>
<feature type="transmembrane region" description="Helical" evidence="7">
    <location>
        <begin position="365"/>
        <end position="385"/>
    </location>
</feature>
<dbReference type="InterPro" id="IPR005018">
    <property type="entry name" value="DOMON_domain"/>
</dbReference>
<evidence type="ECO:0000313" key="12">
    <source>
        <dbReference type="Proteomes" id="UP000053593"/>
    </source>
</evidence>
<dbReference type="SMART" id="SM00664">
    <property type="entry name" value="DoH"/>
    <property type="match status" value="1"/>
</dbReference>
<dbReference type="HOGENOM" id="CLU_038404_0_0_1"/>
<feature type="domain" description="Cytochrome b561" evidence="10">
    <location>
        <begin position="185"/>
        <end position="387"/>
    </location>
</feature>
<keyword evidence="3 7" id="KW-0812">Transmembrane</keyword>
<dbReference type="SUPFAM" id="SSF49344">
    <property type="entry name" value="CBD9-like"/>
    <property type="match status" value="1"/>
</dbReference>
<dbReference type="PANTHER" id="PTHR47797">
    <property type="entry name" value="DEHYDROGENASE, PUTATIVE (AFU_ORTHOLOGUE AFUA_8G05805)-RELATED"/>
    <property type="match status" value="1"/>
</dbReference>
<dbReference type="InterPro" id="IPR015920">
    <property type="entry name" value="Cellobiose_DH-like_cyt"/>
</dbReference>
<dbReference type="Pfam" id="PF16010">
    <property type="entry name" value="CDH-cyt"/>
    <property type="match status" value="1"/>
</dbReference>
<evidence type="ECO:0000256" key="6">
    <source>
        <dbReference type="ARBA" id="ARBA00023136"/>
    </source>
</evidence>
<dbReference type="PROSITE" id="PS50836">
    <property type="entry name" value="DOMON"/>
    <property type="match status" value="1"/>
</dbReference>
<evidence type="ECO:0000259" key="10">
    <source>
        <dbReference type="PROSITE" id="PS50939"/>
    </source>
</evidence>
<evidence type="ECO:0000256" key="1">
    <source>
        <dbReference type="ARBA" id="ARBA00004370"/>
    </source>
</evidence>
<accession>A0A0D0CUV3</accession>
<sequence>MRTSTLAFLLISTFLPLFQVAALRGDSQCGYLVCVNATVEGDIVTYQMTARKERMGWLGLGFGHRMAGSDMVVMWRNEDGSLTISQRHAKDHTEPEVDDSPLRTAFLPPQQATVWDSKLNPKNTLSFSIPIDRSQWIYLSEYNASFEQLIWAYGMGQPASSDPYTSIYGHYAAGSLKLNLEKDLEEAVPNQPAETSVPPDAEAVTEEQIPYSTHERIVLAHGVLLSFGMLVLLPAGSLVARWTRTFSAKWFKAHKILNYFIALPVIVIGWLLGPYAVFDAQANHFMDAHQICGIIVLVLYLLQLSLGRYIHARRGLPNRAAHAPSNILHVFLGLIVIGAGFFQVRSGMEEWGEHTGRDASHWCHVLWRTWIIVLPVIYLLGLSLLKRQFYQESNGLNPSSTPQHYVALSPDEGHRSMLFTAETDDQMADSYGYPNSTAAFSKEAETAVPLLQRK</sequence>
<dbReference type="PANTHER" id="PTHR47797:SF3">
    <property type="entry name" value="CYTOCHROME B561 DOMAIN-CONTAINING PROTEIN"/>
    <property type="match status" value="1"/>
</dbReference>
<dbReference type="Gene3D" id="1.20.120.1770">
    <property type="match status" value="1"/>
</dbReference>
<keyword evidence="2" id="KW-0813">Transport</keyword>
<proteinExistence type="predicted"/>
<keyword evidence="12" id="KW-1185">Reference proteome</keyword>
<dbReference type="CDD" id="cd09630">
    <property type="entry name" value="CDH_like_cytochrome"/>
    <property type="match status" value="1"/>
</dbReference>
<dbReference type="Pfam" id="PF03188">
    <property type="entry name" value="Cytochrom_B561"/>
    <property type="match status" value="1"/>
</dbReference>
<keyword evidence="6 7" id="KW-0472">Membrane</keyword>
<evidence type="ECO:0000256" key="5">
    <source>
        <dbReference type="ARBA" id="ARBA00022989"/>
    </source>
</evidence>
<feature type="chain" id="PRO_5002208225" evidence="8">
    <location>
        <begin position="23"/>
        <end position="454"/>
    </location>
</feature>
<dbReference type="AlphaFoldDB" id="A0A0D0CUV3"/>
<keyword evidence="5 7" id="KW-1133">Transmembrane helix</keyword>
<organism evidence="11 12">
    <name type="scientific">Collybiopsis luxurians FD-317 M1</name>
    <dbReference type="NCBI Taxonomy" id="944289"/>
    <lineage>
        <taxon>Eukaryota</taxon>
        <taxon>Fungi</taxon>
        <taxon>Dikarya</taxon>
        <taxon>Basidiomycota</taxon>
        <taxon>Agaricomycotina</taxon>
        <taxon>Agaricomycetes</taxon>
        <taxon>Agaricomycetidae</taxon>
        <taxon>Agaricales</taxon>
        <taxon>Marasmiineae</taxon>
        <taxon>Omphalotaceae</taxon>
        <taxon>Collybiopsis</taxon>
        <taxon>Collybiopsis luxurians</taxon>
    </lineage>
</organism>
<feature type="transmembrane region" description="Helical" evidence="7">
    <location>
        <begin position="217"/>
        <end position="235"/>
    </location>
</feature>
<feature type="signal peptide" evidence="8">
    <location>
        <begin position="1"/>
        <end position="22"/>
    </location>
</feature>
<dbReference type="EMBL" id="KN834778">
    <property type="protein sequence ID" value="KIK59658.1"/>
    <property type="molecule type" value="Genomic_DNA"/>
</dbReference>
<protein>
    <submittedName>
        <fullName evidence="11">Unplaced genomic scaffold GYMLUscaffold_30, whole genome shotgun sequence</fullName>
    </submittedName>
</protein>
<feature type="transmembrane region" description="Helical" evidence="7">
    <location>
        <begin position="256"/>
        <end position="276"/>
    </location>
</feature>
<dbReference type="Proteomes" id="UP000053593">
    <property type="component" value="Unassembled WGS sequence"/>
</dbReference>
<gene>
    <name evidence="11" type="ORF">GYMLUDRAFT_244883</name>
</gene>
<keyword evidence="4" id="KW-0249">Electron transport</keyword>
<name>A0A0D0CUV3_9AGAR</name>
<evidence type="ECO:0000313" key="11">
    <source>
        <dbReference type="EMBL" id="KIK59658.1"/>
    </source>
</evidence>
<feature type="transmembrane region" description="Helical" evidence="7">
    <location>
        <begin position="288"/>
        <end position="306"/>
    </location>
</feature>
<evidence type="ECO:0000256" key="8">
    <source>
        <dbReference type="SAM" id="SignalP"/>
    </source>
</evidence>
<dbReference type="GO" id="GO:0016020">
    <property type="term" value="C:membrane"/>
    <property type="evidence" value="ECO:0007669"/>
    <property type="project" value="UniProtKB-SubCell"/>
</dbReference>
<reference evidence="11 12" key="1">
    <citation type="submission" date="2014-04" db="EMBL/GenBank/DDBJ databases">
        <title>Evolutionary Origins and Diversification of the Mycorrhizal Mutualists.</title>
        <authorList>
            <consortium name="DOE Joint Genome Institute"/>
            <consortium name="Mycorrhizal Genomics Consortium"/>
            <person name="Kohler A."/>
            <person name="Kuo A."/>
            <person name="Nagy L.G."/>
            <person name="Floudas D."/>
            <person name="Copeland A."/>
            <person name="Barry K.W."/>
            <person name="Cichocki N."/>
            <person name="Veneault-Fourrey C."/>
            <person name="LaButti K."/>
            <person name="Lindquist E.A."/>
            <person name="Lipzen A."/>
            <person name="Lundell T."/>
            <person name="Morin E."/>
            <person name="Murat C."/>
            <person name="Riley R."/>
            <person name="Ohm R."/>
            <person name="Sun H."/>
            <person name="Tunlid A."/>
            <person name="Henrissat B."/>
            <person name="Grigoriev I.V."/>
            <person name="Hibbett D.S."/>
            <person name="Martin F."/>
        </authorList>
    </citation>
    <scope>NUCLEOTIDE SEQUENCE [LARGE SCALE GENOMIC DNA]</scope>
    <source>
        <strain evidence="11 12">FD-317 M1</strain>
    </source>
</reference>
<keyword evidence="8" id="KW-0732">Signal</keyword>
<feature type="domain" description="DOMON" evidence="9">
    <location>
        <begin position="29"/>
        <end position="154"/>
    </location>
</feature>
<evidence type="ECO:0000259" key="9">
    <source>
        <dbReference type="PROSITE" id="PS50836"/>
    </source>
</evidence>
<evidence type="ECO:0000256" key="7">
    <source>
        <dbReference type="SAM" id="Phobius"/>
    </source>
</evidence>
<evidence type="ECO:0000256" key="4">
    <source>
        <dbReference type="ARBA" id="ARBA00022982"/>
    </source>
</evidence>